<dbReference type="Gene3D" id="3.30.530.20">
    <property type="match status" value="1"/>
</dbReference>
<proteinExistence type="inferred from homology"/>
<dbReference type="SUPFAM" id="SSF55961">
    <property type="entry name" value="Bet v1-like"/>
    <property type="match status" value="1"/>
</dbReference>
<reference evidence="3 4" key="1">
    <citation type="submission" date="2017-05" db="EMBL/GenBank/DDBJ databases">
        <authorList>
            <person name="Song R."/>
            <person name="Chenine A.L."/>
            <person name="Ruprecht R.M."/>
        </authorList>
    </citation>
    <scope>NUCLEOTIDE SEQUENCE [LARGE SCALE GENOMIC DNA]</scope>
    <source>
        <strain evidence="3 4">CECT 8898</strain>
    </source>
</reference>
<dbReference type="OrthoDB" id="9805228at2"/>
<dbReference type="Proteomes" id="UP000207598">
    <property type="component" value="Unassembled WGS sequence"/>
</dbReference>
<organism evidence="3 4">
    <name type="scientific">Maliponia aquimaris</name>
    <dbReference type="NCBI Taxonomy" id="1673631"/>
    <lineage>
        <taxon>Bacteria</taxon>
        <taxon>Pseudomonadati</taxon>
        <taxon>Pseudomonadota</taxon>
        <taxon>Alphaproteobacteria</taxon>
        <taxon>Rhodobacterales</taxon>
        <taxon>Paracoccaceae</taxon>
        <taxon>Maliponia</taxon>
    </lineage>
</organism>
<evidence type="ECO:0000256" key="1">
    <source>
        <dbReference type="ARBA" id="ARBA00006817"/>
    </source>
</evidence>
<comment type="similarity">
    <text evidence="1">Belongs to the AHA1 family.</text>
</comment>
<evidence type="ECO:0000259" key="2">
    <source>
        <dbReference type="Pfam" id="PF08327"/>
    </source>
</evidence>
<dbReference type="RefSeq" id="WP_094023684.1">
    <property type="nucleotide sequence ID" value="NZ_FXYF01000027.1"/>
</dbReference>
<feature type="domain" description="Activator of Hsp90 ATPase homologue 1/2-like C-terminal" evidence="2">
    <location>
        <begin position="17"/>
        <end position="159"/>
    </location>
</feature>
<evidence type="ECO:0000313" key="3">
    <source>
        <dbReference type="EMBL" id="SMX50768.1"/>
    </source>
</evidence>
<protein>
    <recommendedName>
        <fullName evidence="2">Activator of Hsp90 ATPase homologue 1/2-like C-terminal domain-containing protein</fullName>
    </recommendedName>
</protein>
<name>A0A238L6Z7_9RHOB</name>
<dbReference type="CDD" id="cd08896">
    <property type="entry name" value="SRPBCC_CalC_Aha1-like_3"/>
    <property type="match status" value="1"/>
</dbReference>
<sequence>MTDLDPTLDLRLERQFDAPPATLWRCWTEPELLMQWFCPKPWQVTEAVIDLRPGGRFFTRMEGPGMDGSDPDICAADNEGCFLVVEPERRLVFTDGLRAGWRPVAAPFMTSIVTFAPRDGGTFYTATALHTDPEGRERHEAMGFHEGWNAAADQLAELAATL</sequence>
<accession>A0A238L6Z7</accession>
<dbReference type="AlphaFoldDB" id="A0A238L6Z7"/>
<dbReference type="InterPro" id="IPR013538">
    <property type="entry name" value="ASHA1/2-like_C"/>
</dbReference>
<evidence type="ECO:0000313" key="4">
    <source>
        <dbReference type="Proteomes" id="UP000207598"/>
    </source>
</evidence>
<dbReference type="InterPro" id="IPR023393">
    <property type="entry name" value="START-like_dom_sf"/>
</dbReference>
<gene>
    <name evidence="3" type="ORF">MAA8898_04977</name>
</gene>
<dbReference type="EMBL" id="FXYF01000027">
    <property type="protein sequence ID" value="SMX50768.1"/>
    <property type="molecule type" value="Genomic_DNA"/>
</dbReference>
<dbReference type="Pfam" id="PF08327">
    <property type="entry name" value="AHSA1"/>
    <property type="match status" value="1"/>
</dbReference>
<keyword evidence="4" id="KW-1185">Reference proteome</keyword>